<gene>
    <name evidence="11" type="ORF">CLN94_09015</name>
</gene>
<dbReference type="FunFam" id="3.40.47.10:FF:000010">
    <property type="entry name" value="Acetyl-CoA acetyltransferase (Thiolase)"/>
    <property type="match status" value="1"/>
</dbReference>
<organism evidence="11 12">
    <name type="scientific">Pseudothioclava arenosa</name>
    <dbReference type="NCBI Taxonomy" id="1795308"/>
    <lineage>
        <taxon>Bacteria</taxon>
        <taxon>Pseudomonadati</taxon>
        <taxon>Pseudomonadota</taxon>
        <taxon>Alphaproteobacteria</taxon>
        <taxon>Rhodobacterales</taxon>
        <taxon>Paracoccaceae</taxon>
        <taxon>Pseudothioclava</taxon>
    </lineage>
</organism>
<evidence type="ECO:0000259" key="9">
    <source>
        <dbReference type="Pfam" id="PF00108"/>
    </source>
</evidence>
<dbReference type="PROSITE" id="PS00098">
    <property type="entry name" value="THIOLASE_1"/>
    <property type="match status" value="1"/>
</dbReference>
<feature type="active site" description="Acyl-thioester intermediate" evidence="6">
    <location>
        <position position="88"/>
    </location>
</feature>
<evidence type="ECO:0000256" key="2">
    <source>
        <dbReference type="ARBA" id="ARBA00022679"/>
    </source>
</evidence>
<proteinExistence type="inferred from homology"/>
<dbReference type="InterPro" id="IPR020616">
    <property type="entry name" value="Thiolase_N"/>
</dbReference>
<feature type="domain" description="Thiolase C-terminal" evidence="10">
    <location>
        <begin position="270"/>
        <end position="390"/>
    </location>
</feature>
<keyword evidence="12" id="KW-1185">Reference proteome</keyword>
<evidence type="ECO:0000259" key="10">
    <source>
        <dbReference type="Pfam" id="PF02803"/>
    </source>
</evidence>
<evidence type="ECO:0000256" key="8">
    <source>
        <dbReference type="SAM" id="MobiDB-lite"/>
    </source>
</evidence>
<evidence type="ECO:0000256" key="3">
    <source>
        <dbReference type="ARBA" id="ARBA00022752"/>
    </source>
</evidence>
<keyword evidence="2 7" id="KW-0808">Transferase</keyword>
<name>A0A2A4CM40_9RHOB</name>
<feature type="domain" description="Thiolase N-terminal" evidence="9">
    <location>
        <begin position="4"/>
        <end position="262"/>
    </location>
</feature>
<protein>
    <submittedName>
        <fullName evidence="11">Acetyl-CoA C-acyltransferase</fullName>
        <ecNumber evidence="11">2.3.1.9</ecNumber>
    </submittedName>
</protein>
<dbReference type="Pfam" id="PF00108">
    <property type="entry name" value="Thiolase_N"/>
    <property type="match status" value="1"/>
</dbReference>
<dbReference type="NCBIfam" id="TIGR01930">
    <property type="entry name" value="AcCoA-C-Actrans"/>
    <property type="match status" value="1"/>
</dbReference>
<dbReference type="PIRSF" id="PIRSF000429">
    <property type="entry name" value="Ac-CoA_Ac_transf"/>
    <property type="match status" value="1"/>
</dbReference>
<dbReference type="CDD" id="cd00751">
    <property type="entry name" value="thiolase"/>
    <property type="match status" value="1"/>
</dbReference>
<comment type="similarity">
    <text evidence="1 7">Belongs to the thiolase-like superfamily. Thiolase family.</text>
</comment>
<sequence length="392" mass="40250">MRNVVIVSAARTPMGGMQGVFNTVTAADLGGAAIRAALAWGGVAPERIEENLMGCVLPAGQGQAPARQAGFAGGLGQSVPATTLNKMCGSGMKAVMMAYDQIATGSTGVMVAGGMESMTNAPYLLPKMRGGARLGHAQVVDHMFLDGLEDAYDKGRLMGTFAEDCAEAFGFTREEQDAYALASLSRALEAQKSGGFATEITPVAVATRKGEVEVTEDEQPGNARPDKIPQLKPAFRKGGTVTAANSSSISDGAAALVVAAEEVATDEGLPIRARILGHASHAQAPADFPTAPVPAAEKLLARLGWSVEDVDLWEVNEAFAVVPMAFMKKLGIPHDKVNVNGGACALGHPIGASGARILVTLLHALEARGLKRGVAAICIGGGEGTAIAIELP</sequence>
<dbReference type="InterPro" id="IPR020615">
    <property type="entry name" value="Thiolase_acyl_enz_int_AS"/>
</dbReference>
<keyword evidence="3" id="KW-0583">PHB biosynthesis</keyword>
<dbReference type="InterPro" id="IPR016039">
    <property type="entry name" value="Thiolase-like"/>
</dbReference>
<dbReference type="EMBL" id="NTJD01000006">
    <property type="protein sequence ID" value="PCD76321.1"/>
    <property type="molecule type" value="Genomic_DNA"/>
</dbReference>
<dbReference type="EC" id="2.3.1.9" evidence="11"/>
<keyword evidence="4 7" id="KW-0012">Acyltransferase</keyword>
<evidence type="ECO:0000256" key="5">
    <source>
        <dbReference type="ARBA" id="ARBA00037924"/>
    </source>
</evidence>
<dbReference type="InterPro" id="IPR002155">
    <property type="entry name" value="Thiolase"/>
</dbReference>
<dbReference type="Pfam" id="PF02803">
    <property type="entry name" value="Thiolase_C"/>
    <property type="match status" value="1"/>
</dbReference>
<evidence type="ECO:0000313" key="11">
    <source>
        <dbReference type="EMBL" id="PCD76321.1"/>
    </source>
</evidence>
<dbReference type="Proteomes" id="UP000243507">
    <property type="component" value="Unassembled WGS sequence"/>
</dbReference>
<dbReference type="PANTHER" id="PTHR18919">
    <property type="entry name" value="ACETYL-COA C-ACYLTRANSFERASE"/>
    <property type="match status" value="1"/>
</dbReference>
<dbReference type="PROSITE" id="PS00099">
    <property type="entry name" value="THIOLASE_3"/>
    <property type="match status" value="1"/>
</dbReference>
<dbReference type="Gene3D" id="3.40.47.10">
    <property type="match status" value="2"/>
</dbReference>
<dbReference type="GO" id="GO:0042619">
    <property type="term" value="P:poly-hydroxybutyrate biosynthetic process"/>
    <property type="evidence" value="ECO:0007669"/>
    <property type="project" value="UniProtKB-KW"/>
</dbReference>
<dbReference type="InterPro" id="IPR020617">
    <property type="entry name" value="Thiolase_C"/>
</dbReference>
<evidence type="ECO:0000256" key="7">
    <source>
        <dbReference type="RuleBase" id="RU003557"/>
    </source>
</evidence>
<feature type="active site" description="Proton acceptor" evidence="6">
    <location>
        <position position="378"/>
    </location>
</feature>
<evidence type="ECO:0000313" key="12">
    <source>
        <dbReference type="Proteomes" id="UP000243507"/>
    </source>
</evidence>
<dbReference type="OrthoDB" id="9764638at2"/>
<dbReference type="InterPro" id="IPR020610">
    <property type="entry name" value="Thiolase_AS"/>
</dbReference>
<evidence type="ECO:0000256" key="6">
    <source>
        <dbReference type="PIRSR" id="PIRSR000429-1"/>
    </source>
</evidence>
<comment type="caution">
    <text evidence="11">The sequence shown here is derived from an EMBL/GenBank/DDBJ whole genome shotgun (WGS) entry which is preliminary data.</text>
</comment>
<accession>A0A2A4CM40</accession>
<dbReference type="SUPFAM" id="SSF53901">
    <property type="entry name" value="Thiolase-like"/>
    <property type="match status" value="2"/>
</dbReference>
<dbReference type="GO" id="GO:0003985">
    <property type="term" value="F:acetyl-CoA C-acetyltransferase activity"/>
    <property type="evidence" value="ECO:0007669"/>
    <property type="project" value="UniProtKB-EC"/>
</dbReference>
<dbReference type="RefSeq" id="WP_096433381.1">
    <property type="nucleotide sequence ID" value="NZ_NTJD01000006.1"/>
</dbReference>
<comment type="pathway">
    <text evidence="5">Metabolic intermediate biosynthesis; (R)-mevalonate biosynthesis; (R)-mevalonate from acetyl-CoA: step 1/3.</text>
</comment>
<reference evidence="11 12" key="1">
    <citation type="submission" date="2017-09" db="EMBL/GenBank/DDBJ databases">
        <title>A multilocus sequence analysis scheme for characterization of bacteria in the genus Thioclava.</title>
        <authorList>
            <person name="Liu Y."/>
            <person name="Shao Z."/>
        </authorList>
    </citation>
    <scope>NUCLEOTIDE SEQUENCE [LARGE SCALE GENOMIC DNA]</scope>
    <source>
        <strain evidence="11 12">CAU 1312</strain>
    </source>
</reference>
<dbReference type="GO" id="GO:0044281">
    <property type="term" value="P:small molecule metabolic process"/>
    <property type="evidence" value="ECO:0007669"/>
    <property type="project" value="UniProtKB-ARBA"/>
</dbReference>
<feature type="active site" description="Proton acceptor" evidence="6">
    <location>
        <position position="348"/>
    </location>
</feature>
<evidence type="ECO:0000256" key="4">
    <source>
        <dbReference type="ARBA" id="ARBA00023315"/>
    </source>
</evidence>
<feature type="region of interest" description="Disordered" evidence="8">
    <location>
        <begin position="212"/>
        <end position="232"/>
    </location>
</feature>
<dbReference type="PANTHER" id="PTHR18919:SF138">
    <property type="entry name" value="ACETYL-COA C-ACETYLTRANSFERASE"/>
    <property type="match status" value="1"/>
</dbReference>
<evidence type="ECO:0000256" key="1">
    <source>
        <dbReference type="ARBA" id="ARBA00010982"/>
    </source>
</evidence>
<dbReference type="AlphaFoldDB" id="A0A2A4CM40"/>